<feature type="region of interest" description="Disordered" evidence="1">
    <location>
        <begin position="271"/>
        <end position="320"/>
    </location>
</feature>
<keyword evidence="4" id="KW-1185">Reference proteome</keyword>
<dbReference type="Pfam" id="PF03478">
    <property type="entry name" value="Beta-prop_KIB1-4"/>
    <property type="match status" value="1"/>
</dbReference>
<dbReference type="PANTHER" id="PTHR44259">
    <property type="entry name" value="OS07G0183000 PROTEIN-RELATED"/>
    <property type="match status" value="1"/>
</dbReference>
<evidence type="ECO:0000259" key="2">
    <source>
        <dbReference type="Pfam" id="PF03478"/>
    </source>
</evidence>
<evidence type="ECO:0000313" key="4">
    <source>
        <dbReference type="Proteomes" id="UP001210211"/>
    </source>
</evidence>
<dbReference type="EMBL" id="JAMRDG010000001">
    <property type="protein sequence ID" value="KAJ3696938.1"/>
    <property type="molecule type" value="Genomic_DNA"/>
</dbReference>
<gene>
    <name evidence="3" type="ORF">LUZ61_000643</name>
</gene>
<protein>
    <recommendedName>
        <fullName evidence="2">KIB1-4 beta-propeller domain-containing protein</fullName>
    </recommendedName>
</protein>
<dbReference type="InterPro" id="IPR050942">
    <property type="entry name" value="F-box_BR-signaling"/>
</dbReference>
<comment type="caution">
    <text evidence="3">The sequence shown here is derived from an EMBL/GenBank/DDBJ whole genome shotgun (WGS) entry which is preliminary data.</text>
</comment>
<dbReference type="InterPro" id="IPR005174">
    <property type="entry name" value="KIB1-4_b-propeller"/>
</dbReference>
<feature type="compositionally biased region" description="Acidic residues" evidence="1">
    <location>
        <begin position="275"/>
        <end position="318"/>
    </location>
</feature>
<organism evidence="3 4">
    <name type="scientific">Rhynchospora tenuis</name>
    <dbReference type="NCBI Taxonomy" id="198213"/>
    <lineage>
        <taxon>Eukaryota</taxon>
        <taxon>Viridiplantae</taxon>
        <taxon>Streptophyta</taxon>
        <taxon>Embryophyta</taxon>
        <taxon>Tracheophyta</taxon>
        <taxon>Spermatophyta</taxon>
        <taxon>Magnoliopsida</taxon>
        <taxon>Liliopsida</taxon>
        <taxon>Poales</taxon>
        <taxon>Cyperaceae</taxon>
        <taxon>Cyperoideae</taxon>
        <taxon>Rhynchosporeae</taxon>
        <taxon>Rhynchospora</taxon>
    </lineage>
</organism>
<proteinExistence type="predicted"/>
<feature type="domain" description="KIB1-4 beta-propeller" evidence="2">
    <location>
        <begin position="77"/>
        <end position="379"/>
    </location>
</feature>
<evidence type="ECO:0000313" key="3">
    <source>
        <dbReference type="EMBL" id="KAJ3696938.1"/>
    </source>
</evidence>
<evidence type="ECO:0000256" key="1">
    <source>
        <dbReference type="SAM" id="MobiDB-lite"/>
    </source>
</evidence>
<accession>A0AAD5ZFR8</accession>
<dbReference type="Proteomes" id="UP001210211">
    <property type="component" value="Unassembled WGS sequence"/>
</dbReference>
<name>A0AAD5ZFR8_9POAL</name>
<sequence length="444" mass="51355">MEASPPAFPDWAYLSADIVQLISSKVKSITDFVRFRAVCSPWRSATLPKPRHLPPQVPWLMLPRRSRDKIDDGVRFFYDLSESKTRKLHIPEIIGKVCCSSYRGWLLLVGSDGKEVFLLNPLTRARFQLPPIGTPAKLLGGKWDHPRYDLRWHDPYLGTFTIGKVIFSSDLTDPNCVITVVPINCRGFLSCRVGDTSWLRLYSRMNSFVDVTYYNRRYYLLHRGAMEIIIIALNQSQQRILYYLNPALGLGDVFSMFLEGKSGVYVVADRHVDKEEEEKEEEEEEEEEEGEEEGEEEDVDDDDEEEEEKEEEEEDEEEGLRMKKTFKKKFELYQLHEQSFKLNQVTDTRNFSIFSGNDVSPYLAVCSDDWESLDGDSIYKETMGWSIGKDGGKSCYNRYIFKLDNTKSDSCESEVAESDIDEDPMTKLYAIATALPMWFQPSFF</sequence>
<reference evidence="3 4" key="1">
    <citation type="journal article" date="2022" name="Cell">
        <title>Repeat-based holocentromeres influence genome architecture and karyotype evolution.</title>
        <authorList>
            <person name="Hofstatter P.G."/>
            <person name="Thangavel G."/>
            <person name="Lux T."/>
            <person name="Neumann P."/>
            <person name="Vondrak T."/>
            <person name="Novak P."/>
            <person name="Zhang M."/>
            <person name="Costa L."/>
            <person name="Castellani M."/>
            <person name="Scott A."/>
            <person name="Toegelov H."/>
            <person name="Fuchs J."/>
            <person name="Mata-Sucre Y."/>
            <person name="Dias Y."/>
            <person name="Vanzela A.L.L."/>
            <person name="Huettel B."/>
            <person name="Almeida C.C.S."/>
            <person name="Simkova H."/>
            <person name="Souza G."/>
            <person name="Pedrosa-Harand A."/>
            <person name="Macas J."/>
            <person name="Mayer K.F.X."/>
            <person name="Houben A."/>
            <person name="Marques A."/>
        </authorList>
    </citation>
    <scope>NUCLEOTIDE SEQUENCE [LARGE SCALE GENOMIC DNA]</scope>
    <source>
        <strain evidence="3">RhyTen1mFocal</strain>
    </source>
</reference>
<dbReference type="AlphaFoldDB" id="A0AAD5ZFR8"/>